<dbReference type="PROSITE" id="PS50991">
    <property type="entry name" value="PYR_CT"/>
    <property type="match status" value="1"/>
</dbReference>
<dbReference type="InterPro" id="IPR000891">
    <property type="entry name" value="PYR_CT"/>
</dbReference>
<evidence type="ECO:0000313" key="6">
    <source>
        <dbReference type="Proteomes" id="UP000223527"/>
    </source>
</evidence>
<organism evidence="5 6">
    <name type="scientific">Teichococcus rhizosphaerae</name>
    <dbReference type="NCBI Taxonomy" id="1335062"/>
    <lineage>
        <taxon>Bacteria</taxon>
        <taxon>Pseudomonadati</taxon>
        <taxon>Pseudomonadota</taxon>
        <taxon>Alphaproteobacteria</taxon>
        <taxon>Acetobacterales</taxon>
        <taxon>Roseomonadaceae</taxon>
        <taxon>Roseomonas</taxon>
    </lineage>
</organism>
<keyword evidence="6" id="KW-1185">Reference proteome</keyword>
<evidence type="ECO:0000256" key="3">
    <source>
        <dbReference type="ARBA" id="ARBA00023239"/>
    </source>
</evidence>
<dbReference type="Proteomes" id="UP000223527">
    <property type="component" value="Unassembled WGS sequence"/>
</dbReference>
<comment type="caution">
    <text evidence="5">The sequence shown here is derived from an EMBL/GenBank/DDBJ whole genome shotgun (WGS) entry which is preliminary data.</text>
</comment>
<reference evidence="5 6" key="1">
    <citation type="submission" date="2017-10" db="EMBL/GenBank/DDBJ databases">
        <authorList>
            <person name="Banno H."/>
            <person name="Chua N.-H."/>
        </authorList>
    </citation>
    <scope>NUCLEOTIDE SEQUENCE [LARGE SCALE GENOMIC DNA]</scope>
    <source>
        <strain evidence="5 6">YW11</strain>
    </source>
</reference>
<dbReference type="EMBL" id="PDNU01000003">
    <property type="protein sequence ID" value="PHK96220.1"/>
    <property type="molecule type" value="Genomic_DNA"/>
</dbReference>
<dbReference type="GO" id="GO:0046951">
    <property type="term" value="P:ketone body biosynthetic process"/>
    <property type="evidence" value="ECO:0007669"/>
    <property type="project" value="TreeGrafter"/>
</dbReference>
<dbReference type="InterPro" id="IPR013785">
    <property type="entry name" value="Aldolase_TIM"/>
</dbReference>
<dbReference type="GO" id="GO:0046872">
    <property type="term" value="F:metal ion binding"/>
    <property type="evidence" value="ECO:0007669"/>
    <property type="project" value="UniProtKB-KW"/>
</dbReference>
<protein>
    <submittedName>
        <fullName evidence="5">Hydroxymethylglutaryl-CoA lyase</fullName>
    </submittedName>
</protein>
<dbReference type="PANTHER" id="PTHR42738">
    <property type="entry name" value="HYDROXYMETHYLGLUTARYL-COA LYASE"/>
    <property type="match status" value="1"/>
</dbReference>
<feature type="domain" description="Pyruvate carboxyltransferase" evidence="4">
    <location>
        <begin position="7"/>
        <end position="285"/>
    </location>
</feature>
<gene>
    <name evidence="5" type="ORF">CR162_02420</name>
</gene>
<accession>A0A2C7ACS0</accession>
<sequence length="317" mass="33365">MSLPPRIEIREEGPREGFQFEKGEIPTARKVALIQALAGTGLRRIQAVSFVDPRRVPGMADAEAVCQALRPPPGVAFGALWLNAKGFLRALVAPNLTLDGSVSVSASEAFGRRNQNRDREQDLAAAAALMALYAEHRIPFARATVMAAFGCNFQGEVPVGAVIDRVAAILALAGGAGLERPVVSLADTMAWATPRRVAAVVGAVREKWPELELSLHLHDTRGLAMVNAWEGMRLGVARFDAAIAGLGGCPFARHAGAAGNICTEDLALLCAEAGIETGLDLERLIEAGRLAEEVVGHPLPGRVKQGGRLHPAGPPPG</sequence>
<dbReference type="Pfam" id="PF00682">
    <property type="entry name" value="HMGL-like"/>
    <property type="match status" value="1"/>
</dbReference>
<dbReference type="SUPFAM" id="SSF51569">
    <property type="entry name" value="Aldolase"/>
    <property type="match status" value="1"/>
</dbReference>
<dbReference type="CDD" id="cd07938">
    <property type="entry name" value="DRE_TIM_HMGL"/>
    <property type="match status" value="1"/>
</dbReference>
<dbReference type="AlphaFoldDB" id="A0A2C7ACS0"/>
<comment type="similarity">
    <text evidence="1">Belongs to the HMG-CoA lyase family.</text>
</comment>
<dbReference type="GO" id="GO:0004419">
    <property type="term" value="F:hydroxymethylglutaryl-CoA lyase activity"/>
    <property type="evidence" value="ECO:0007669"/>
    <property type="project" value="TreeGrafter"/>
</dbReference>
<name>A0A2C7ACS0_9PROT</name>
<dbReference type="InterPro" id="IPR043594">
    <property type="entry name" value="HMGL"/>
</dbReference>
<keyword evidence="3 5" id="KW-0456">Lyase</keyword>
<dbReference type="GO" id="GO:0006552">
    <property type="term" value="P:L-leucine catabolic process"/>
    <property type="evidence" value="ECO:0007669"/>
    <property type="project" value="TreeGrafter"/>
</dbReference>
<dbReference type="NCBIfam" id="NF004283">
    <property type="entry name" value="PRK05692.1"/>
    <property type="match status" value="1"/>
</dbReference>
<dbReference type="Gene3D" id="3.20.20.70">
    <property type="entry name" value="Aldolase class I"/>
    <property type="match status" value="1"/>
</dbReference>
<evidence type="ECO:0000256" key="1">
    <source>
        <dbReference type="ARBA" id="ARBA00009405"/>
    </source>
</evidence>
<dbReference type="RefSeq" id="WP_099093950.1">
    <property type="nucleotide sequence ID" value="NZ_PDNU01000003.1"/>
</dbReference>
<dbReference type="OrthoDB" id="9784013at2"/>
<evidence type="ECO:0000256" key="2">
    <source>
        <dbReference type="ARBA" id="ARBA00022723"/>
    </source>
</evidence>
<proteinExistence type="inferred from homology"/>
<dbReference type="PANTHER" id="PTHR42738:SF7">
    <property type="entry name" value="HYDROXYMETHYLGLUTARYL-COA LYASE"/>
    <property type="match status" value="1"/>
</dbReference>
<evidence type="ECO:0000313" key="5">
    <source>
        <dbReference type="EMBL" id="PHK96220.1"/>
    </source>
</evidence>
<evidence type="ECO:0000259" key="4">
    <source>
        <dbReference type="PROSITE" id="PS50991"/>
    </source>
</evidence>
<keyword evidence="2" id="KW-0479">Metal-binding</keyword>